<proteinExistence type="predicted"/>
<dbReference type="Gene3D" id="1.10.260.40">
    <property type="entry name" value="lambda repressor-like DNA-binding domains"/>
    <property type="match status" value="1"/>
</dbReference>
<dbReference type="GO" id="GO:0003677">
    <property type="term" value="F:DNA binding"/>
    <property type="evidence" value="ECO:0007669"/>
    <property type="project" value="InterPro"/>
</dbReference>
<dbReference type="CDD" id="cd00093">
    <property type="entry name" value="HTH_XRE"/>
    <property type="match status" value="1"/>
</dbReference>
<evidence type="ECO:0000313" key="2">
    <source>
        <dbReference type="EMBL" id="OLS02470.1"/>
    </source>
</evidence>
<dbReference type="InterPro" id="IPR022452">
    <property type="entry name" value="MqsA"/>
</dbReference>
<dbReference type="NCBIfam" id="TIGR03830">
    <property type="entry name" value="CxxCG_CxxCG_HTH"/>
    <property type="match status" value="1"/>
</dbReference>
<protein>
    <recommendedName>
        <fullName evidence="1">Antitoxin SocA-like Panacea domain-containing protein</fullName>
    </recommendedName>
</protein>
<dbReference type="AlphaFoldDB" id="A0A1U7M5D7"/>
<accession>A0A1U7M5D7</accession>
<evidence type="ECO:0000313" key="3">
    <source>
        <dbReference type="Proteomes" id="UP000186112"/>
    </source>
</evidence>
<reference evidence="2 3" key="1">
    <citation type="submission" date="2016-02" db="EMBL/GenBank/DDBJ databases">
        <title>Genome sequence of Tissierella creatinophila DSM 6911.</title>
        <authorList>
            <person name="Poehlein A."/>
            <person name="Daniel R."/>
        </authorList>
    </citation>
    <scope>NUCLEOTIDE SEQUENCE [LARGE SCALE GENOMIC DNA]</scope>
    <source>
        <strain evidence="2 3">DSM 6911</strain>
    </source>
</reference>
<dbReference type="RefSeq" id="WP_075726795.1">
    <property type="nucleotide sequence ID" value="NZ_LTDM01000026.1"/>
</dbReference>
<dbReference type="InterPro" id="IPR032758">
    <property type="entry name" value="MqsA/HigA-2"/>
</dbReference>
<feature type="domain" description="Antitoxin SocA-like Panacea" evidence="1">
    <location>
        <begin position="207"/>
        <end position="315"/>
    </location>
</feature>
<organism evidence="2 3">
    <name type="scientific">Tissierella creatinophila DSM 6911</name>
    <dbReference type="NCBI Taxonomy" id="1123403"/>
    <lineage>
        <taxon>Bacteria</taxon>
        <taxon>Bacillati</taxon>
        <taxon>Bacillota</taxon>
        <taxon>Tissierellia</taxon>
        <taxon>Tissierellales</taxon>
        <taxon>Tissierellaceae</taxon>
        <taxon>Tissierella</taxon>
    </lineage>
</organism>
<dbReference type="InterPro" id="IPR001387">
    <property type="entry name" value="Cro/C1-type_HTH"/>
</dbReference>
<evidence type="ECO:0000259" key="1">
    <source>
        <dbReference type="Pfam" id="PF13274"/>
    </source>
</evidence>
<dbReference type="Proteomes" id="UP000186112">
    <property type="component" value="Unassembled WGS sequence"/>
</dbReference>
<dbReference type="Pfam" id="PF15731">
    <property type="entry name" value="MqsA_antitoxin"/>
    <property type="match status" value="1"/>
</dbReference>
<sequence>MDITKGVYCSNCNKNVNYNTRGEIIESYKGYEVNVEEIIAVCNICDNDIYVSEIESENFERLYNKYKELADIITSQEIIDFRDRYNISQRELTSILNWGKMTINRYERGAVPSQSYNDLLKLIISNQNIFKEKVDDAFQNERITTRTYEKIQNKLKKSNKVFFQEMVISSLTHVEDEYNGYRKFDIERLINLVSYIADNVDLYKTSLNKYLWFIDFESFKVNIRSITGLRYMRYTYGPVIEDFKYEEILNHFDDKIFKEEYEYDCNIRTQIKSKGEYDLSIFKEEEIEVINNVINTLKEKDCNEISRLSHEEEGWINNKDRDLISYNYADKLNLNFN</sequence>
<gene>
    <name evidence="2" type="ORF">TICRE_15510</name>
</gene>
<dbReference type="InterPro" id="IPR025272">
    <property type="entry name" value="SocA_Panacea"/>
</dbReference>
<dbReference type="EMBL" id="LTDM01000026">
    <property type="protein sequence ID" value="OLS02470.1"/>
    <property type="molecule type" value="Genomic_DNA"/>
</dbReference>
<dbReference type="InterPro" id="IPR010982">
    <property type="entry name" value="Lambda_DNA-bd_dom_sf"/>
</dbReference>
<dbReference type="OrthoDB" id="3213544at2"/>
<dbReference type="Pfam" id="PF13274">
    <property type="entry name" value="SocA_Panacea"/>
    <property type="match status" value="1"/>
</dbReference>
<name>A0A1U7M5D7_TISCR</name>
<keyword evidence="3" id="KW-1185">Reference proteome</keyword>
<comment type="caution">
    <text evidence="2">The sequence shown here is derived from an EMBL/GenBank/DDBJ whole genome shotgun (WGS) entry which is preliminary data.</text>
</comment>